<dbReference type="GO" id="GO:0008168">
    <property type="term" value="F:methyltransferase activity"/>
    <property type="evidence" value="ECO:0007669"/>
    <property type="project" value="UniProtKB-KW"/>
</dbReference>
<organism evidence="15 16">
    <name type="scientific">Microlunatus panaciterrae</name>
    <dbReference type="NCBI Taxonomy" id="400768"/>
    <lineage>
        <taxon>Bacteria</taxon>
        <taxon>Bacillati</taxon>
        <taxon>Actinomycetota</taxon>
        <taxon>Actinomycetes</taxon>
        <taxon>Propionibacteriales</taxon>
        <taxon>Propionibacteriaceae</taxon>
        <taxon>Microlunatus</taxon>
    </lineage>
</organism>
<dbReference type="PANTHER" id="PTHR30027:SF3">
    <property type="entry name" value="16S RRNA (URACIL(1498)-N(3))-METHYLTRANSFERASE"/>
    <property type="match status" value="1"/>
</dbReference>
<evidence type="ECO:0000256" key="2">
    <source>
        <dbReference type="ARBA" id="ARBA00005528"/>
    </source>
</evidence>
<evidence type="ECO:0000256" key="3">
    <source>
        <dbReference type="ARBA" id="ARBA00012328"/>
    </source>
</evidence>
<name>A0ABS2RFL0_9ACTN</name>
<evidence type="ECO:0000256" key="8">
    <source>
        <dbReference type="ARBA" id="ARBA00022679"/>
    </source>
</evidence>
<dbReference type="InterPro" id="IPR015947">
    <property type="entry name" value="PUA-like_sf"/>
</dbReference>
<comment type="similarity">
    <text evidence="2 12">Belongs to the RNA methyltransferase RsmE family.</text>
</comment>
<sequence>MTDPLFLVDLADPLPPVGSRVEVGGEEGRHAAVVRRIRPGESVLLSDGAGRGVRGVVTASAKTGIELEVVEQLTASAAGRRFVAVQALAKGDRSELAVEMLTEMGIDEVVPWQASRSIVRWTAERSAKSLNRWRSTVREATKQSRRLRVPEVAEPASTADVVDRIGAAALALILHEDATVPLAEVALPESGTVLIVIGPEGGISAEELGPFTDAGAVPVTLGDGVLRTSTAGVAALAGLMLR</sequence>
<dbReference type="PIRSF" id="PIRSF015601">
    <property type="entry name" value="MTase_slr0722"/>
    <property type="match status" value="1"/>
</dbReference>
<evidence type="ECO:0000313" key="16">
    <source>
        <dbReference type="Proteomes" id="UP000704762"/>
    </source>
</evidence>
<keyword evidence="9 12" id="KW-0949">S-adenosyl-L-methionine</keyword>
<dbReference type="Gene3D" id="3.40.1280.10">
    <property type="match status" value="1"/>
</dbReference>
<evidence type="ECO:0000259" key="13">
    <source>
        <dbReference type="Pfam" id="PF04452"/>
    </source>
</evidence>
<feature type="domain" description="Ribosomal RNA small subunit methyltransferase E PUA-like" evidence="14">
    <location>
        <begin position="25"/>
        <end position="69"/>
    </location>
</feature>
<evidence type="ECO:0000256" key="9">
    <source>
        <dbReference type="ARBA" id="ARBA00022691"/>
    </source>
</evidence>
<evidence type="ECO:0000256" key="11">
    <source>
        <dbReference type="ARBA" id="ARBA00047944"/>
    </source>
</evidence>
<dbReference type="InterPro" id="IPR046887">
    <property type="entry name" value="RsmE_PUA-like"/>
</dbReference>
<dbReference type="SUPFAM" id="SSF75217">
    <property type="entry name" value="alpha/beta knot"/>
    <property type="match status" value="1"/>
</dbReference>
<evidence type="ECO:0000313" key="15">
    <source>
        <dbReference type="EMBL" id="MBM7797790.1"/>
    </source>
</evidence>
<reference evidence="15 16" key="1">
    <citation type="submission" date="2021-01" db="EMBL/GenBank/DDBJ databases">
        <title>Sequencing the genomes of 1000 actinobacteria strains.</title>
        <authorList>
            <person name="Klenk H.-P."/>
        </authorList>
    </citation>
    <scope>NUCLEOTIDE SEQUENCE [LARGE SCALE GENOMIC DNA]</scope>
    <source>
        <strain evidence="15 16">DSM 18662</strain>
    </source>
</reference>
<dbReference type="Gene3D" id="2.40.240.20">
    <property type="entry name" value="Hypothetical PUA domain-like, domain 1"/>
    <property type="match status" value="1"/>
</dbReference>
<evidence type="ECO:0000259" key="14">
    <source>
        <dbReference type="Pfam" id="PF20260"/>
    </source>
</evidence>
<comment type="subcellular location">
    <subcellularLocation>
        <location evidence="1 12">Cytoplasm</location>
    </subcellularLocation>
</comment>
<dbReference type="CDD" id="cd18084">
    <property type="entry name" value="RsmE-like"/>
    <property type="match status" value="1"/>
</dbReference>
<keyword evidence="6 12" id="KW-0698">rRNA processing</keyword>
<dbReference type="EC" id="2.1.1.193" evidence="3 12"/>
<keyword evidence="16" id="KW-1185">Reference proteome</keyword>
<evidence type="ECO:0000256" key="4">
    <source>
        <dbReference type="ARBA" id="ARBA00013673"/>
    </source>
</evidence>
<dbReference type="Proteomes" id="UP000704762">
    <property type="component" value="Unassembled WGS sequence"/>
</dbReference>
<evidence type="ECO:0000256" key="6">
    <source>
        <dbReference type="ARBA" id="ARBA00022552"/>
    </source>
</evidence>
<keyword evidence="7 12" id="KW-0489">Methyltransferase</keyword>
<dbReference type="GO" id="GO:0032259">
    <property type="term" value="P:methylation"/>
    <property type="evidence" value="ECO:0007669"/>
    <property type="project" value="UniProtKB-KW"/>
</dbReference>
<comment type="caution">
    <text evidence="15">The sequence shown here is derived from an EMBL/GenBank/DDBJ whole genome shotgun (WGS) entry which is preliminary data.</text>
</comment>
<dbReference type="InterPro" id="IPR029028">
    <property type="entry name" value="Alpha/beta_knot_MTases"/>
</dbReference>
<comment type="function">
    <text evidence="10 12">Specifically methylates the N3 position of the uracil ring of uridine 1498 (m3U1498) in 16S rRNA. Acts on the fully assembled 30S ribosomal subunit.</text>
</comment>
<dbReference type="InterPro" id="IPR006700">
    <property type="entry name" value="RsmE"/>
</dbReference>
<dbReference type="InterPro" id="IPR046886">
    <property type="entry name" value="RsmE_MTase_dom"/>
</dbReference>
<dbReference type="EMBL" id="JAFBCF010000001">
    <property type="protein sequence ID" value="MBM7797790.1"/>
    <property type="molecule type" value="Genomic_DNA"/>
</dbReference>
<accession>A0ABS2RFL0</accession>
<keyword evidence="5 12" id="KW-0963">Cytoplasm</keyword>
<dbReference type="RefSeq" id="WP_204916423.1">
    <property type="nucleotide sequence ID" value="NZ_BAAAQP010000011.1"/>
</dbReference>
<dbReference type="NCBIfam" id="NF008693">
    <property type="entry name" value="PRK11713.2-3"/>
    <property type="match status" value="1"/>
</dbReference>
<dbReference type="InterPro" id="IPR029026">
    <property type="entry name" value="tRNA_m1G_MTases_N"/>
</dbReference>
<evidence type="ECO:0000256" key="10">
    <source>
        <dbReference type="ARBA" id="ARBA00025699"/>
    </source>
</evidence>
<evidence type="ECO:0000256" key="5">
    <source>
        <dbReference type="ARBA" id="ARBA00022490"/>
    </source>
</evidence>
<proteinExistence type="inferred from homology"/>
<evidence type="ECO:0000256" key="1">
    <source>
        <dbReference type="ARBA" id="ARBA00004496"/>
    </source>
</evidence>
<dbReference type="Pfam" id="PF20260">
    <property type="entry name" value="PUA_4"/>
    <property type="match status" value="1"/>
</dbReference>
<keyword evidence="8 12" id="KW-0808">Transferase</keyword>
<feature type="domain" description="Ribosomal RNA small subunit methyltransferase E methyltransferase" evidence="13">
    <location>
        <begin position="83"/>
        <end position="238"/>
    </location>
</feature>
<gene>
    <name evidence="15" type="ORF">JOE57_000711</name>
</gene>
<evidence type="ECO:0000256" key="12">
    <source>
        <dbReference type="PIRNR" id="PIRNR015601"/>
    </source>
</evidence>
<comment type="catalytic activity">
    <reaction evidence="11 12">
        <text>uridine(1498) in 16S rRNA + S-adenosyl-L-methionine = N(3)-methyluridine(1498) in 16S rRNA + S-adenosyl-L-homocysteine + H(+)</text>
        <dbReference type="Rhea" id="RHEA:42920"/>
        <dbReference type="Rhea" id="RHEA-COMP:10283"/>
        <dbReference type="Rhea" id="RHEA-COMP:10284"/>
        <dbReference type="ChEBI" id="CHEBI:15378"/>
        <dbReference type="ChEBI" id="CHEBI:57856"/>
        <dbReference type="ChEBI" id="CHEBI:59789"/>
        <dbReference type="ChEBI" id="CHEBI:65315"/>
        <dbReference type="ChEBI" id="CHEBI:74502"/>
        <dbReference type="EC" id="2.1.1.193"/>
    </reaction>
</comment>
<protein>
    <recommendedName>
        <fullName evidence="4 12">Ribosomal RNA small subunit methyltransferase E</fullName>
        <ecNumber evidence="3 12">2.1.1.193</ecNumber>
    </recommendedName>
</protein>
<dbReference type="SUPFAM" id="SSF88697">
    <property type="entry name" value="PUA domain-like"/>
    <property type="match status" value="1"/>
</dbReference>
<dbReference type="NCBIfam" id="TIGR00046">
    <property type="entry name" value="RsmE family RNA methyltransferase"/>
    <property type="match status" value="1"/>
</dbReference>
<dbReference type="PANTHER" id="PTHR30027">
    <property type="entry name" value="RIBOSOMAL RNA SMALL SUBUNIT METHYLTRANSFERASE E"/>
    <property type="match status" value="1"/>
</dbReference>
<dbReference type="Pfam" id="PF04452">
    <property type="entry name" value="Methyltrans_RNA"/>
    <property type="match status" value="1"/>
</dbReference>
<evidence type="ECO:0000256" key="7">
    <source>
        <dbReference type="ARBA" id="ARBA00022603"/>
    </source>
</evidence>